<accession>A0ABW7QD86</accession>
<dbReference type="PROSITE" id="PS51257">
    <property type="entry name" value="PROKAR_LIPOPROTEIN"/>
    <property type="match status" value="1"/>
</dbReference>
<dbReference type="RefSeq" id="WP_397558045.1">
    <property type="nucleotide sequence ID" value="NZ_JBIQWL010000010.1"/>
</dbReference>
<evidence type="ECO:0008006" key="4">
    <source>
        <dbReference type="Google" id="ProtNLM"/>
    </source>
</evidence>
<comment type="caution">
    <text evidence="2">The sequence shown here is derived from an EMBL/GenBank/DDBJ whole genome shotgun (WGS) entry which is preliminary data.</text>
</comment>
<evidence type="ECO:0000313" key="3">
    <source>
        <dbReference type="Proteomes" id="UP001610861"/>
    </source>
</evidence>
<name>A0ABW7QD86_9MICO</name>
<feature type="chain" id="PRO_5047149370" description="Lipoprotein" evidence="1">
    <location>
        <begin position="26"/>
        <end position="233"/>
    </location>
</feature>
<evidence type="ECO:0000313" key="2">
    <source>
        <dbReference type="EMBL" id="MFH8252616.1"/>
    </source>
</evidence>
<keyword evidence="1" id="KW-0732">Signal</keyword>
<organism evidence="2 3">
    <name type="scientific">Microbacterium alkaliflavum</name>
    <dbReference type="NCBI Taxonomy" id="3248839"/>
    <lineage>
        <taxon>Bacteria</taxon>
        <taxon>Bacillati</taxon>
        <taxon>Actinomycetota</taxon>
        <taxon>Actinomycetes</taxon>
        <taxon>Micrococcales</taxon>
        <taxon>Microbacteriaceae</taxon>
        <taxon>Microbacterium</taxon>
    </lineage>
</organism>
<feature type="signal peptide" evidence="1">
    <location>
        <begin position="1"/>
        <end position="25"/>
    </location>
</feature>
<protein>
    <recommendedName>
        <fullName evidence="4">Lipoprotein</fullName>
    </recommendedName>
</protein>
<dbReference type="EMBL" id="JBIQWL010000010">
    <property type="protein sequence ID" value="MFH8252616.1"/>
    <property type="molecule type" value="Genomic_DNA"/>
</dbReference>
<keyword evidence="3" id="KW-1185">Reference proteome</keyword>
<proteinExistence type="predicted"/>
<dbReference type="Proteomes" id="UP001610861">
    <property type="component" value="Unassembled WGS sequence"/>
</dbReference>
<reference evidence="2 3" key="1">
    <citation type="submission" date="2024-09" db="EMBL/GenBank/DDBJ databases">
        <authorList>
            <person name="Pan X."/>
        </authorList>
    </citation>
    <scope>NUCLEOTIDE SEQUENCE [LARGE SCALE GENOMIC DNA]</scope>
    <source>
        <strain evidence="2 3">B2969</strain>
    </source>
</reference>
<gene>
    <name evidence="2" type="ORF">ACH3VR_19775</name>
</gene>
<evidence type="ECO:0000256" key="1">
    <source>
        <dbReference type="SAM" id="SignalP"/>
    </source>
</evidence>
<sequence length="233" mass="24464">MQHTPRLVWPVVLALALTGCTSAGGATPTSAATQSAKQSEQFTPTLTFALPSEWAVFEDLPSNFAAAPASASVAELEGETADAIFVNNDVYASNRDCSSEAEAMSPQPGVGTTPQDMVEEFIARGSVTVSEPQDVALGGLNGLMIDLTRNPAWPGDNCQIGLQDDPSQPIVLLYAGVGGLLHGFAPGVDTPKRYYLLADPDGDGTIIVELQDADTNGFDEMESIVQTFSFATH</sequence>